<dbReference type="OrthoDB" id="2393714at2759"/>
<name>A0A9P5VAG5_9FUNG</name>
<feature type="chain" id="PRO_5040403550" evidence="1">
    <location>
        <begin position="19"/>
        <end position="102"/>
    </location>
</feature>
<reference evidence="2" key="1">
    <citation type="journal article" date="2020" name="Fungal Divers.">
        <title>Resolving the Mortierellaceae phylogeny through synthesis of multi-gene phylogenetics and phylogenomics.</title>
        <authorList>
            <person name="Vandepol N."/>
            <person name="Liber J."/>
            <person name="Desiro A."/>
            <person name="Na H."/>
            <person name="Kennedy M."/>
            <person name="Barry K."/>
            <person name="Grigoriev I.V."/>
            <person name="Miller A.N."/>
            <person name="O'Donnell K."/>
            <person name="Stajich J.E."/>
            <person name="Bonito G."/>
        </authorList>
    </citation>
    <scope>NUCLEOTIDE SEQUENCE</scope>
    <source>
        <strain evidence="2">NRRL 6426</strain>
    </source>
</reference>
<protein>
    <submittedName>
        <fullName evidence="2">Uncharacterized protein</fullName>
    </submittedName>
</protein>
<organism evidence="2 3">
    <name type="scientific">Linnemannia schmuckeri</name>
    <dbReference type="NCBI Taxonomy" id="64567"/>
    <lineage>
        <taxon>Eukaryota</taxon>
        <taxon>Fungi</taxon>
        <taxon>Fungi incertae sedis</taxon>
        <taxon>Mucoromycota</taxon>
        <taxon>Mortierellomycotina</taxon>
        <taxon>Mortierellomycetes</taxon>
        <taxon>Mortierellales</taxon>
        <taxon>Mortierellaceae</taxon>
        <taxon>Linnemannia</taxon>
    </lineage>
</organism>
<gene>
    <name evidence="2" type="ORF">BG015_008737</name>
</gene>
<dbReference type="EMBL" id="JAAAUQ010000525">
    <property type="protein sequence ID" value="KAF9149478.1"/>
    <property type="molecule type" value="Genomic_DNA"/>
</dbReference>
<dbReference type="AlphaFoldDB" id="A0A9P5VAG5"/>
<dbReference type="Proteomes" id="UP000748756">
    <property type="component" value="Unassembled WGS sequence"/>
</dbReference>
<feature type="signal peptide" evidence="1">
    <location>
        <begin position="1"/>
        <end position="18"/>
    </location>
</feature>
<keyword evidence="3" id="KW-1185">Reference proteome</keyword>
<evidence type="ECO:0000313" key="3">
    <source>
        <dbReference type="Proteomes" id="UP000748756"/>
    </source>
</evidence>
<comment type="caution">
    <text evidence="2">The sequence shown here is derived from an EMBL/GenBank/DDBJ whole genome shotgun (WGS) entry which is preliminary data.</text>
</comment>
<evidence type="ECO:0000313" key="2">
    <source>
        <dbReference type="EMBL" id="KAF9149478.1"/>
    </source>
</evidence>
<proteinExistence type="predicted"/>
<accession>A0A9P5VAG5</accession>
<keyword evidence="1" id="KW-0732">Signal</keyword>
<sequence>MKISGIIALFAIVVLVQAAPTPAPASTSKKFHTEAAAASFASYQDKVSGTAPMIASHHKGSGEEAAPMRHKRSLLNVDVSRNKVCVKAPINVDAHKAKILSR</sequence>
<evidence type="ECO:0000256" key="1">
    <source>
        <dbReference type="SAM" id="SignalP"/>
    </source>
</evidence>